<dbReference type="RefSeq" id="WP_004832637.1">
    <property type="nucleotide sequence ID" value="NZ_DS483517.1"/>
</dbReference>
<dbReference type="SUPFAM" id="SSF55846">
    <property type="entry name" value="N-acetylmuramoyl-L-alanine amidase-like"/>
    <property type="match status" value="1"/>
</dbReference>
<dbReference type="eggNOG" id="COG5632">
    <property type="taxonomic scope" value="Bacteria"/>
</dbReference>
<dbReference type="Gene3D" id="3.40.80.10">
    <property type="entry name" value="Peptidoglycan recognition protein-like"/>
    <property type="match status" value="1"/>
</dbReference>
<evidence type="ECO:0000256" key="6">
    <source>
        <dbReference type="ARBA" id="ARBA00023287"/>
    </source>
</evidence>
<dbReference type="Proteomes" id="UP000003162">
    <property type="component" value="Unassembled WGS sequence"/>
</dbReference>
<accession>A8SKR0</accession>
<dbReference type="GO" id="GO:0071555">
    <property type="term" value="P:cell wall organization"/>
    <property type="evidence" value="ECO:0007669"/>
    <property type="project" value="UniProtKB-KW"/>
</dbReference>
<evidence type="ECO:0000259" key="8">
    <source>
        <dbReference type="SMART" id="SM00644"/>
    </source>
</evidence>
<gene>
    <name evidence="9" type="ORF">PEPMIC_00752</name>
</gene>
<dbReference type="GO" id="GO:0008745">
    <property type="term" value="F:N-acetylmuramoyl-L-alanine amidase activity"/>
    <property type="evidence" value="ECO:0007669"/>
    <property type="project" value="UniProtKB-EC"/>
</dbReference>
<dbReference type="EC" id="3.5.1.28" evidence="3"/>
<dbReference type="InterPro" id="IPR036505">
    <property type="entry name" value="Amidase/PGRP_sf"/>
</dbReference>
<dbReference type="PANTHER" id="PTHR30417:SF11">
    <property type="entry name" value="N-ACETYLMURAMOYL-L-ALANINE AMIDASE XLYA"/>
    <property type="match status" value="1"/>
</dbReference>
<evidence type="ECO:0000256" key="7">
    <source>
        <dbReference type="ARBA" id="ARBA00023316"/>
    </source>
</evidence>
<reference evidence="9 10" key="2">
    <citation type="submission" date="2007-09" db="EMBL/GenBank/DDBJ databases">
        <authorList>
            <person name="Fulton L."/>
            <person name="Clifton S."/>
            <person name="Fulton B."/>
            <person name="Xu J."/>
            <person name="Minx P."/>
            <person name="Pepin K.H."/>
            <person name="Johnson M."/>
            <person name="Thiruvilangam P."/>
            <person name="Bhonagiri V."/>
            <person name="Nash W.E."/>
            <person name="Mardis E.R."/>
            <person name="Wilson R.K."/>
        </authorList>
    </citation>
    <scope>NUCLEOTIDE SEQUENCE [LARGE SCALE GENOMIC DNA]</scope>
    <source>
        <strain evidence="9 10">ATCC 33270</strain>
    </source>
</reference>
<evidence type="ECO:0000256" key="1">
    <source>
        <dbReference type="ARBA" id="ARBA00001561"/>
    </source>
</evidence>
<comment type="catalytic activity">
    <reaction evidence="1">
        <text>Hydrolyzes the link between N-acetylmuramoyl residues and L-amino acid residues in certain cell-wall glycopeptides.</text>
        <dbReference type="EC" id="3.5.1.28"/>
    </reaction>
</comment>
<dbReference type="GO" id="GO:0030435">
    <property type="term" value="P:sporulation resulting in formation of a cellular spore"/>
    <property type="evidence" value="ECO:0007669"/>
    <property type="project" value="UniProtKB-KW"/>
</dbReference>
<reference evidence="9 10" key="1">
    <citation type="submission" date="2007-09" db="EMBL/GenBank/DDBJ databases">
        <title>Draft genome sequence of Peptostreptococcus micros (ATCC 33270).</title>
        <authorList>
            <person name="Sudarsanam P."/>
            <person name="Ley R."/>
            <person name="Guruge J."/>
            <person name="Turnbaugh P.J."/>
            <person name="Mahowald M."/>
            <person name="Liep D."/>
            <person name="Gordon J."/>
        </authorList>
    </citation>
    <scope>NUCLEOTIDE SEQUENCE [LARGE SCALE GENOMIC DNA]</scope>
    <source>
        <strain evidence="9 10">ATCC 33270</strain>
    </source>
</reference>
<comment type="caution">
    <text evidence="9">The sequence shown here is derived from an EMBL/GenBank/DDBJ whole genome shotgun (WGS) entry which is preliminary data.</text>
</comment>
<dbReference type="PANTHER" id="PTHR30417">
    <property type="entry name" value="N-ACETYLMURAMOYL-L-ALANINE AMIDASE AMID"/>
    <property type="match status" value="1"/>
</dbReference>
<proteinExistence type="inferred from homology"/>
<evidence type="ECO:0000256" key="5">
    <source>
        <dbReference type="ARBA" id="ARBA00022969"/>
    </source>
</evidence>
<evidence type="ECO:0000313" key="9">
    <source>
        <dbReference type="EMBL" id="EDP24172.1"/>
    </source>
</evidence>
<evidence type="ECO:0000256" key="2">
    <source>
        <dbReference type="ARBA" id="ARBA00007553"/>
    </source>
</evidence>
<keyword evidence="6" id="KW-0178">Competence</keyword>
<organism evidence="9 10">
    <name type="scientific">Parvimonas micra ATCC 33270</name>
    <dbReference type="NCBI Taxonomy" id="411465"/>
    <lineage>
        <taxon>Bacteria</taxon>
        <taxon>Bacillati</taxon>
        <taxon>Bacillota</taxon>
        <taxon>Tissierellia</taxon>
        <taxon>Tissierellales</taxon>
        <taxon>Peptoniphilaceae</taxon>
        <taxon>Parvimonas</taxon>
    </lineage>
</organism>
<dbReference type="GO" id="GO:0009254">
    <property type="term" value="P:peptidoglycan turnover"/>
    <property type="evidence" value="ECO:0007669"/>
    <property type="project" value="TreeGrafter"/>
</dbReference>
<keyword evidence="5" id="KW-0749">Sporulation</keyword>
<comment type="similarity">
    <text evidence="2">Belongs to the N-acetylmuramoyl-L-alanine amidase 2 family.</text>
</comment>
<dbReference type="GO" id="GO:0030420">
    <property type="term" value="P:establishment of competence for transformation"/>
    <property type="evidence" value="ECO:0007669"/>
    <property type="project" value="UniProtKB-KW"/>
</dbReference>
<dbReference type="GeneID" id="93385004"/>
<dbReference type="EMBL" id="ABEE02000016">
    <property type="protein sequence ID" value="EDP24172.1"/>
    <property type="molecule type" value="Genomic_DNA"/>
</dbReference>
<keyword evidence="7" id="KW-0961">Cell wall biogenesis/degradation</keyword>
<dbReference type="InterPro" id="IPR051206">
    <property type="entry name" value="NAMLAA_amidase_2"/>
</dbReference>
<dbReference type="HOGENOM" id="CLU_890954_0_0_9"/>
<evidence type="ECO:0000256" key="3">
    <source>
        <dbReference type="ARBA" id="ARBA00011901"/>
    </source>
</evidence>
<evidence type="ECO:0000313" key="10">
    <source>
        <dbReference type="Proteomes" id="UP000003162"/>
    </source>
</evidence>
<evidence type="ECO:0000256" key="4">
    <source>
        <dbReference type="ARBA" id="ARBA00022801"/>
    </source>
</evidence>
<dbReference type="AlphaFoldDB" id="A8SKR0"/>
<dbReference type="InterPro" id="IPR002502">
    <property type="entry name" value="Amidase_domain"/>
</dbReference>
<protein>
    <recommendedName>
        <fullName evidence="3">N-acetylmuramoyl-L-alanine amidase</fullName>
        <ecNumber evidence="3">3.5.1.28</ecNumber>
    </recommendedName>
</protein>
<feature type="domain" description="N-acetylmuramoyl-L-alanine amidase" evidence="8">
    <location>
        <begin position="13"/>
        <end position="150"/>
    </location>
</feature>
<dbReference type="SMART" id="SM00644">
    <property type="entry name" value="Ami_2"/>
    <property type="match status" value="1"/>
</dbReference>
<name>A8SKR0_9FIRM</name>
<sequence>MKIERLIVSDAVSNRVSFGRGNPRNYLTIHQTGNTKAGANAKAHHNLQARSGVGYGWHWQVDDEFAIQTHDHTFKIWNAGDGRGKGNTESISIEICVNSDGNYIQAVKNGAELAAKILKEENIDISNMVQHNHWSGKDCPHEIRAGKNGITWAVFVEMVKKYLNENEKQGDDEEVEDVSIRKVVLNDRAIDNLPNFCADRNNVGNTVNYIGFVVTLTKKWNDYYYSQYLNGWVHESAFEDIIECNFKAVVKNKGYSVDNLAWTKRENKWYKHITSSDELLGKEFTITARTQEEGGYYYIHELAKWIDNRAFD</sequence>
<keyword evidence="4" id="KW-0378">Hydrolase</keyword>
<dbReference type="CDD" id="cd06583">
    <property type="entry name" value="PGRP"/>
    <property type="match status" value="1"/>
</dbReference>
<dbReference type="Pfam" id="PF01510">
    <property type="entry name" value="Amidase_2"/>
    <property type="match status" value="1"/>
</dbReference>
<dbReference type="GO" id="GO:0009253">
    <property type="term" value="P:peptidoglycan catabolic process"/>
    <property type="evidence" value="ECO:0007669"/>
    <property type="project" value="InterPro"/>
</dbReference>